<evidence type="ECO:0000313" key="2">
    <source>
        <dbReference type="Proteomes" id="UP000095563"/>
    </source>
</evidence>
<proteinExistence type="predicted"/>
<organism evidence="1 2">
    <name type="scientific">Clostridium baratii</name>
    <dbReference type="NCBI Taxonomy" id="1561"/>
    <lineage>
        <taxon>Bacteria</taxon>
        <taxon>Bacillati</taxon>
        <taxon>Bacillota</taxon>
        <taxon>Clostridia</taxon>
        <taxon>Eubacteriales</taxon>
        <taxon>Clostridiaceae</taxon>
        <taxon>Clostridium</taxon>
    </lineage>
</organism>
<protein>
    <recommendedName>
        <fullName evidence="3">SpoVT-AbrB domain-containing protein</fullName>
    </recommendedName>
</protein>
<dbReference type="RefSeq" id="WP_055209389.1">
    <property type="nucleotide sequence ID" value="NZ_CZBO01000020.1"/>
</dbReference>
<sequence>MANIKEKVKEYMVLFHTNGGRSGTTTKLSIPKSWVNDMGITDESEEARKVILIYNEKEKMIVIKPKHLFEKELCDIPVTVEEKAPYDK</sequence>
<dbReference type="AlphaFoldDB" id="A0A174VNZ3"/>
<accession>A0A174VNZ3</accession>
<reference evidence="1 2" key="1">
    <citation type="submission" date="2015-09" db="EMBL/GenBank/DDBJ databases">
        <authorList>
            <consortium name="Pathogen Informatics"/>
        </authorList>
    </citation>
    <scope>NUCLEOTIDE SEQUENCE [LARGE SCALE GENOMIC DNA]</scope>
    <source>
        <strain evidence="1 2">2789STDY5834956</strain>
    </source>
</reference>
<evidence type="ECO:0008006" key="3">
    <source>
        <dbReference type="Google" id="ProtNLM"/>
    </source>
</evidence>
<dbReference type="Proteomes" id="UP000095563">
    <property type="component" value="Unassembled WGS sequence"/>
</dbReference>
<dbReference type="EMBL" id="CZBO01000020">
    <property type="protein sequence ID" value="CUQ35186.1"/>
    <property type="molecule type" value="Genomic_DNA"/>
</dbReference>
<gene>
    <name evidence="1" type="ORF">ERS852568_03033</name>
</gene>
<name>A0A174VNZ3_9CLOT</name>
<evidence type="ECO:0000313" key="1">
    <source>
        <dbReference type="EMBL" id="CUQ35186.1"/>
    </source>
</evidence>